<comment type="caution">
    <text evidence="2">The sequence shown here is derived from an EMBL/GenBank/DDBJ whole genome shotgun (WGS) entry which is preliminary data.</text>
</comment>
<gene>
    <name evidence="2" type="ORF">BDN71DRAFT_701155</name>
</gene>
<dbReference type="AlphaFoldDB" id="A0A9P6DC99"/>
<feature type="region of interest" description="Disordered" evidence="1">
    <location>
        <begin position="103"/>
        <end position="135"/>
    </location>
</feature>
<dbReference type="EMBL" id="MU154523">
    <property type="protein sequence ID" value="KAF9501396.1"/>
    <property type="molecule type" value="Genomic_DNA"/>
</dbReference>
<protein>
    <submittedName>
        <fullName evidence="2">Uncharacterized protein</fullName>
    </submittedName>
</protein>
<sequence length="246" mass="28030">MCFINTSLNTSFSVQHEVHNREAQRNTYFDHVSIFTTTLSCAPPLSILPMTYHIIPISLRQTTISPYRSSLHQPPYLRTCTPFPPIHRSDPFFTLNSSSSFSGSASASEPPSSSRGLIDHPRRNRAKGTPLPRKTNFVLSPSRKLTNSWSLRYLCPVHPPIYSLLATFISGVLYLLDALMRPNVYLPGARRTRFGPRTFSIFPAAAKWKYTNRRSTISFIFSYVCFSRAGEQPKIRMGIHDHQHRQ</sequence>
<keyword evidence="3" id="KW-1185">Reference proteome</keyword>
<evidence type="ECO:0000313" key="2">
    <source>
        <dbReference type="EMBL" id="KAF9501396.1"/>
    </source>
</evidence>
<evidence type="ECO:0000256" key="1">
    <source>
        <dbReference type="SAM" id="MobiDB-lite"/>
    </source>
</evidence>
<organism evidence="2 3">
    <name type="scientific">Pleurotus eryngii</name>
    <name type="common">Boletus of the steppes</name>
    <dbReference type="NCBI Taxonomy" id="5323"/>
    <lineage>
        <taxon>Eukaryota</taxon>
        <taxon>Fungi</taxon>
        <taxon>Dikarya</taxon>
        <taxon>Basidiomycota</taxon>
        <taxon>Agaricomycotina</taxon>
        <taxon>Agaricomycetes</taxon>
        <taxon>Agaricomycetidae</taxon>
        <taxon>Agaricales</taxon>
        <taxon>Pleurotineae</taxon>
        <taxon>Pleurotaceae</taxon>
        <taxon>Pleurotus</taxon>
    </lineage>
</organism>
<name>A0A9P6DC99_PLEER</name>
<feature type="compositionally biased region" description="Low complexity" evidence="1">
    <location>
        <begin position="103"/>
        <end position="114"/>
    </location>
</feature>
<reference evidence="2" key="1">
    <citation type="submission" date="2020-11" db="EMBL/GenBank/DDBJ databases">
        <authorList>
            <consortium name="DOE Joint Genome Institute"/>
            <person name="Ahrendt S."/>
            <person name="Riley R."/>
            <person name="Andreopoulos W."/>
            <person name="Labutti K."/>
            <person name="Pangilinan J."/>
            <person name="Ruiz-Duenas F.J."/>
            <person name="Barrasa J.M."/>
            <person name="Sanchez-Garcia M."/>
            <person name="Camarero S."/>
            <person name="Miyauchi S."/>
            <person name="Serrano A."/>
            <person name="Linde D."/>
            <person name="Babiker R."/>
            <person name="Drula E."/>
            <person name="Ayuso-Fernandez I."/>
            <person name="Pacheco R."/>
            <person name="Padilla G."/>
            <person name="Ferreira P."/>
            <person name="Barriuso J."/>
            <person name="Kellner H."/>
            <person name="Castanera R."/>
            <person name="Alfaro M."/>
            <person name="Ramirez L."/>
            <person name="Pisabarro A.G."/>
            <person name="Kuo A."/>
            <person name="Tritt A."/>
            <person name="Lipzen A."/>
            <person name="He G."/>
            <person name="Yan M."/>
            <person name="Ng V."/>
            <person name="Cullen D."/>
            <person name="Martin F."/>
            <person name="Rosso M.-N."/>
            <person name="Henrissat B."/>
            <person name="Hibbett D."/>
            <person name="Martinez A.T."/>
            <person name="Grigoriev I.V."/>
        </authorList>
    </citation>
    <scope>NUCLEOTIDE SEQUENCE</scope>
    <source>
        <strain evidence="2">ATCC 90797</strain>
    </source>
</reference>
<dbReference type="Proteomes" id="UP000807025">
    <property type="component" value="Unassembled WGS sequence"/>
</dbReference>
<accession>A0A9P6DC99</accession>
<evidence type="ECO:0000313" key="3">
    <source>
        <dbReference type="Proteomes" id="UP000807025"/>
    </source>
</evidence>
<proteinExistence type="predicted"/>